<feature type="transmembrane region" description="Helical" evidence="6">
    <location>
        <begin position="458"/>
        <end position="485"/>
    </location>
</feature>
<dbReference type="Gene3D" id="3.30.750.24">
    <property type="entry name" value="STAS domain"/>
    <property type="match status" value="1"/>
</dbReference>
<evidence type="ECO:0000256" key="4">
    <source>
        <dbReference type="ARBA" id="ARBA00023136"/>
    </source>
</evidence>
<dbReference type="Proteomes" id="UP001301769">
    <property type="component" value="Unassembled WGS sequence"/>
</dbReference>
<evidence type="ECO:0000256" key="6">
    <source>
        <dbReference type="SAM" id="Phobius"/>
    </source>
</evidence>
<accession>A0AAN6YBV0</accession>
<feature type="domain" description="STAS" evidence="7">
    <location>
        <begin position="521"/>
        <end position="649"/>
    </location>
</feature>
<evidence type="ECO:0000313" key="8">
    <source>
        <dbReference type="EMBL" id="KAK4216438.1"/>
    </source>
</evidence>
<dbReference type="InterPro" id="IPR011547">
    <property type="entry name" value="SLC26A/SulP_dom"/>
</dbReference>
<feature type="transmembrane region" description="Helical" evidence="6">
    <location>
        <begin position="426"/>
        <end position="446"/>
    </location>
</feature>
<comment type="subcellular location">
    <subcellularLocation>
        <location evidence="1">Membrane</location>
        <topology evidence="1">Multi-pass membrane protein</topology>
    </subcellularLocation>
</comment>
<feature type="transmembrane region" description="Helical" evidence="6">
    <location>
        <begin position="265"/>
        <end position="288"/>
    </location>
</feature>
<feature type="transmembrane region" description="Helical" evidence="6">
    <location>
        <begin position="186"/>
        <end position="204"/>
    </location>
</feature>
<feature type="transmembrane region" description="Helical" evidence="6">
    <location>
        <begin position="159"/>
        <end position="179"/>
    </location>
</feature>
<comment type="caution">
    <text evidence="8">The sequence shown here is derived from an EMBL/GenBank/DDBJ whole genome shotgun (WGS) entry which is preliminary data.</text>
</comment>
<evidence type="ECO:0000313" key="9">
    <source>
        <dbReference type="Proteomes" id="UP001301769"/>
    </source>
</evidence>
<gene>
    <name evidence="8" type="ORF">QBC37DRAFT_480542</name>
</gene>
<dbReference type="EMBL" id="MU858068">
    <property type="protein sequence ID" value="KAK4216438.1"/>
    <property type="molecule type" value="Genomic_DNA"/>
</dbReference>
<dbReference type="AlphaFoldDB" id="A0AAN6YBV0"/>
<dbReference type="Pfam" id="PF00916">
    <property type="entry name" value="Sulfate_transp"/>
    <property type="match status" value="1"/>
</dbReference>
<feature type="region of interest" description="Disordered" evidence="5">
    <location>
        <begin position="684"/>
        <end position="722"/>
    </location>
</feature>
<keyword evidence="3 6" id="KW-1133">Transmembrane helix</keyword>
<keyword evidence="9" id="KW-1185">Reference proteome</keyword>
<dbReference type="Pfam" id="PF01740">
    <property type="entry name" value="STAS"/>
    <property type="match status" value="1"/>
</dbReference>
<feature type="transmembrane region" description="Helical" evidence="6">
    <location>
        <begin position="234"/>
        <end position="253"/>
    </location>
</feature>
<dbReference type="CDD" id="cd07042">
    <property type="entry name" value="STAS_SulP_like_sulfate_transporter"/>
    <property type="match status" value="1"/>
</dbReference>
<dbReference type="SUPFAM" id="SSF52091">
    <property type="entry name" value="SpoIIaa-like"/>
    <property type="match status" value="1"/>
</dbReference>
<proteinExistence type="predicted"/>
<reference evidence="8" key="2">
    <citation type="submission" date="2023-05" db="EMBL/GenBank/DDBJ databases">
        <authorList>
            <consortium name="Lawrence Berkeley National Laboratory"/>
            <person name="Steindorff A."/>
            <person name="Hensen N."/>
            <person name="Bonometti L."/>
            <person name="Westerberg I."/>
            <person name="Brannstrom I.O."/>
            <person name="Guillou S."/>
            <person name="Cros-Aarteil S."/>
            <person name="Calhoun S."/>
            <person name="Haridas S."/>
            <person name="Kuo A."/>
            <person name="Mondo S."/>
            <person name="Pangilinan J."/>
            <person name="Riley R."/>
            <person name="Labutti K."/>
            <person name="Andreopoulos B."/>
            <person name="Lipzen A."/>
            <person name="Chen C."/>
            <person name="Yanf M."/>
            <person name="Daum C."/>
            <person name="Ng V."/>
            <person name="Clum A."/>
            <person name="Ohm R."/>
            <person name="Martin F."/>
            <person name="Silar P."/>
            <person name="Natvig D."/>
            <person name="Lalanne C."/>
            <person name="Gautier V."/>
            <person name="Ament-Velasquez S.L."/>
            <person name="Kruys A."/>
            <person name="Hutchinson M.I."/>
            <person name="Powell A.J."/>
            <person name="Barry K."/>
            <person name="Miller A.N."/>
            <person name="Grigoriev I.V."/>
            <person name="Debuchy R."/>
            <person name="Gladieux P."/>
            <person name="Thoren M.H."/>
            <person name="Johannesson H."/>
        </authorList>
    </citation>
    <scope>NUCLEOTIDE SEQUENCE</scope>
    <source>
        <strain evidence="8">PSN293</strain>
    </source>
</reference>
<dbReference type="PANTHER" id="PTHR11814">
    <property type="entry name" value="SULFATE TRANSPORTER"/>
    <property type="match status" value="1"/>
</dbReference>
<dbReference type="PROSITE" id="PS50801">
    <property type="entry name" value="STAS"/>
    <property type="match status" value="1"/>
</dbReference>
<keyword evidence="4 6" id="KW-0472">Membrane</keyword>
<dbReference type="InterPro" id="IPR001902">
    <property type="entry name" value="SLC26A/SulP_fam"/>
</dbReference>
<evidence type="ECO:0000256" key="2">
    <source>
        <dbReference type="ARBA" id="ARBA00022692"/>
    </source>
</evidence>
<dbReference type="InterPro" id="IPR002645">
    <property type="entry name" value="STAS_dom"/>
</dbReference>
<feature type="transmembrane region" description="Helical" evidence="6">
    <location>
        <begin position="396"/>
        <end position="419"/>
    </location>
</feature>
<name>A0AAN6YBV0_9PEZI</name>
<organism evidence="8 9">
    <name type="scientific">Rhypophila decipiens</name>
    <dbReference type="NCBI Taxonomy" id="261697"/>
    <lineage>
        <taxon>Eukaryota</taxon>
        <taxon>Fungi</taxon>
        <taxon>Dikarya</taxon>
        <taxon>Ascomycota</taxon>
        <taxon>Pezizomycotina</taxon>
        <taxon>Sordariomycetes</taxon>
        <taxon>Sordariomycetidae</taxon>
        <taxon>Sordariales</taxon>
        <taxon>Naviculisporaceae</taxon>
        <taxon>Rhypophila</taxon>
    </lineage>
</organism>
<reference evidence="8" key="1">
    <citation type="journal article" date="2023" name="Mol. Phylogenet. Evol.">
        <title>Genome-scale phylogeny and comparative genomics of the fungal order Sordariales.</title>
        <authorList>
            <person name="Hensen N."/>
            <person name="Bonometti L."/>
            <person name="Westerberg I."/>
            <person name="Brannstrom I.O."/>
            <person name="Guillou S."/>
            <person name="Cros-Aarteil S."/>
            <person name="Calhoun S."/>
            <person name="Haridas S."/>
            <person name="Kuo A."/>
            <person name="Mondo S."/>
            <person name="Pangilinan J."/>
            <person name="Riley R."/>
            <person name="LaButti K."/>
            <person name="Andreopoulos B."/>
            <person name="Lipzen A."/>
            <person name="Chen C."/>
            <person name="Yan M."/>
            <person name="Daum C."/>
            <person name="Ng V."/>
            <person name="Clum A."/>
            <person name="Steindorff A."/>
            <person name="Ohm R.A."/>
            <person name="Martin F."/>
            <person name="Silar P."/>
            <person name="Natvig D.O."/>
            <person name="Lalanne C."/>
            <person name="Gautier V."/>
            <person name="Ament-Velasquez S.L."/>
            <person name="Kruys A."/>
            <person name="Hutchinson M.I."/>
            <person name="Powell A.J."/>
            <person name="Barry K."/>
            <person name="Miller A.N."/>
            <person name="Grigoriev I.V."/>
            <person name="Debuchy R."/>
            <person name="Gladieux P."/>
            <person name="Hiltunen Thoren M."/>
            <person name="Johannesson H."/>
        </authorList>
    </citation>
    <scope>NUCLEOTIDE SEQUENCE</scope>
    <source>
        <strain evidence="8">PSN293</strain>
    </source>
</reference>
<dbReference type="GO" id="GO:0055085">
    <property type="term" value="P:transmembrane transport"/>
    <property type="evidence" value="ECO:0007669"/>
    <property type="project" value="InterPro"/>
</dbReference>
<protein>
    <submittedName>
        <fullName evidence="8">Sulfate transporter 4.1</fullName>
    </submittedName>
</protein>
<keyword evidence="2 6" id="KW-0812">Transmembrane</keyword>
<evidence type="ECO:0000256" key="5">
    <source>
        <dbReference type="SAM" id="MobiDB-lite"/>
    </source>
</evidence>
<evidence type="ECO:0000259" key="7">
    <source>
        <dbReference type="PROSITE" id="PS50801"/>
    </source>
</evidence>
<dbReference type="NCBIfam" id="TIGR00815">
    <property type="entry name" value="sulP"/>
    <property type="match status" value="1"/>
</dbReference>
<feature type="compositionally biased region" description="Basic and acidic residues" evidence="5">
    <location>
        <begin position="702"/>
        <end position="722"/>
    </location>
</feature>
<sequence length="722" mass="79237">MQSKSNLSDRLIPLVVERVAVMKYVDKIKTDVVNDVTWNRVGRLAVRGTRALPRASVEYALDKFPIIGWLPRYNYRWLINDLIAGLTVGLMLIPQGLSYAKLATIPVQYGLISSWLPSAIYAFMGTSKDLSTGPTSLIGLLTSEVVEQLEGEQWSRSEIASAVAMIIGIYGLIIGVFKLGFLLDFISLPILSGFISAVAITIILNQMGSLLGEPNVGDGTANQIRDIFQKLPQANGYACAVGFTGILFLTILDRAGKKWGKTNKIVWFLSITRAFLALVLYTGISYAVNKDRANGNFLFDVAKVQADGLEPPKVPSGALLSQVASRSIAVFIGSAVEHTAIARGFGVYNNYVTDQSQELTYYGVTNIFNSFFHSMGVGGAMSRTAVNSACNVKSPLSGFVTTAVVLVSIFKLVATLYWIPKATLAAIIITAVWPLISSPSVFYRWWKTSLADFISSMIAFWVSLFVSTEMGIACSVGFNIVYLLLRQIFARVKTTPDTRSELAVVLDEAQKLPPPGTSIPDDTRIFKFADSVYFSNAYRVKTSILDTIQTNHAVVFNSAFAPEAERNWSVTGERRIKKLRRAAGITDAARLPPIGLVILDFSSVSHIDTTGCSHLKDLIKEVKKYGGEGVEVRFVGLSDYVRERFERANWCILEGDEHPSNGDDRGEKDGPVVRLYPNVAMAVVGPRSRRTASDAEQLDESMPEKKSHDKSRNSSPSHKEEV</sequence>
<evidence type="ECO:0000256" key="1">
    <source>
        <dbReference type="ARBA" id="ARBA00004141"/>
    </source>
</evidence>
<feature type="transmembrane region" description="Helical" evidence="6">
    <location>
        <begin position="75"/>
        <end position="93"/>
    </location>
</feature>
<dbReference type="GO" id="GO:0016020">
    <property type="term" value="C:membrane"/>
    <property type="evidence" value="ECO:0007669"/>
    <property type="project" value="UniProtKB-SubCell"/>
</dbReference>
<dbReference type="InterPro" id="IPR036513">
    <property type="entry name" value="STAS_dom_sf"/>
</dbReference>
<evidence type="ECO:0000256" key="3">
    <source>
        <dbReference type="ARBA" id="ARBA00022989"/>
    </source>
</evidence>